<dbReference type="EMBL" id="JARJCN010000017">
    <property type="protein sequence ID" value="KAJ7092838.1"/>
    <property type="molecule type" value="Genomic_DNA"/>
</dbReference>
<feature type="region of interest" description="Disordered" evidence="1">
    <location>
        <begin position="98"/>
        <end position="138"/>
    </location>
</feature>
<proteinExistence type="predicted"/>
<organism evidence="2 3">
    <name type="scientific">Mycena belliarum</name>
    <dbReference type="NCBI Taxonomy" id="1033014"/>
    <lineage>
        <taxon>Eukaryota</taxon>
        <taxon>Fungi</taxon>
        <taxon>Dikarya</taxon>
        <taxon>Basidiomycota</taxon>
        <taxon>Agaricomycotina</taxon>
        <taxon>Agaricomycetes</taxon>
        <taxon>Agaricomycetidae</taxon>
        <taxon>Agaricales</taxon>
        <taxon>Marasmiineae</taxon>
        <taxon>Mycenaceae</taxon>
        <taxon>Mycena</taxon>
    </lineage>
</organism>
<protein>
    <submittedName>
        <fullName evidence="2">Uncharacterized protein</fullName>
    </submittedName>
</protein>
<evidence type="ECO:0000313" key="2">
    <source>
        <dbReference type="EMBL" id="KAJ7092838.1"/>
    </source>
</evidence>
<accession>A0AAD6U7W3</accession>
<evidence type="ECO:0000313" key="3">
    <source>
        <dbReference type="Proteomes" id="UP001222325"/>
    </source>
</evidence>
<comment type="caution">
    <text evidence="2">The sequence shown here is derived from an EMBL/GenBank/DDBJ whole genome shotgun (WGS) entry which is preliminary data.</text>
</comment>
<sequence length="230" mass="25419">MLASLPHRPTTASRPCTSASWFLNVHAAPPYHWQRCQALLYPHLLLLSWIAPGGGRGIVGLDLLNCTTVQSTSSASHPNSQDDVGSIAARLQSVIDSSAPRRKARRMHHSLPSPPNCAAPEPSDMGDIPSESGTPRASSILLSSEDEDEKRSLVCVPSIVPTISSESSVSEHYPPLPPSTVSDYPSLPPSTVSSEEYPTRPSRRRRCCRRVTHHSLHQQFRHIRRRLYRR</sequence>
<feature type="region of interest" description="Disordered" evidence="1">
    <location>
        <begin position="166"/>
        <end position="204"/>
    </location>
</feature>
<feature type="compositionally biased region" description="Polar residues" evidence="1">
    <location>
        <begin position="179"/>
        <end position="196"/>
    </location>
</feature>
<dbReference type="AlphaFoldDB" id="A0AAD6U7W3"/>
<reference evidence="2" key="1">
    <citation type="submission" date="2023-03" db="EMBL/GenBank/DDBJ databases">
        <title>Massive genome expansion in bonnet fungi (Mycena s.s.) driven by repeated elements and novel gene families across ecological guilds.</title>
        <authorList>
            <consortium name="Lawrence Berkeley National Laboratory"/>
            <person name="Harder C.B."/>
            <person name="Miyauchi S."/>
            <person name="Viragh M."/>
            <person name="Kuo A."/>
            <person name="Thoen E."/>
            <person name="Andreopoulos B."/>
            <person name="Lu D."/>
            <person name="Skrede I."/>
            <person name="Drula E."/>
            <person name="Henrissat B."/>
            <person name="Morin E."/>
            <person name="Kohler A."/>
            <person name="Barry K."/>
            <person name="LaButti K."/>
            <person name="Morin E."/>
            <person name="Salamov A."/>
            <person name="Lipzen A."/>
            <person name="Mereny Z."/>
            <person name="Hegedus B."/>
            <person name="Baldrian P."/>
            <person name="Stursova M."/>
            <person name="Weitz H."/>
            <person name="Taylor A."/>
            <person name="Grigoriev I.V."/>
            <person name="Nagy L.G."/>
            <person name="Martin F."/>
            <person name="Kauserud H."/>
        </authorList>
    </citation>
    <scope>NUCLEOTIDE SEQUENCE</scope>
    <source>
        <strain evidence="2">CBHHK173m</strain>
    </source>
</reference>
<dbReference type="Proteomes" id="UP001222325">
    <property type="component" value="Unassembled WGS sequence"/>
</dbReference>
<keyword evidence="3" id="KW-1185">Reference proteome</keyword>
<feature type="compositionally biased region" description="Basic residues" evidence="1">
    <location>
        <begin position="100"/>
        <end position="109"/>
    </location>
</feature>
<feature type="non-terminal residue" evidence="2">
    <location>
        <position position="230"/>
    </location>
</feature>
<gene>
    <name evidence="2" type="ORF">B0H15DRAFT_832649</name>
</gene>
<evidence type="ECO:0000256" key="1">
    <source>
        <dbReference type="SAM" id="MobiDB-lite"/>
    </source>
</evidence>
<name>A0AAD6U7W3_9AGAR</name>